<dbReference type="STRING" id="443144.GM21_1464"/>
<accession>C6E4Z1</accession>
<dbReference type="HOGENOM" id="CLU_2180082_0_0_7"/>
<dbReference type="AlphaFoldDB" id="C6E4Z1"/>
<gene>
    <name evidence="1" type="ordered locus">GM21_1464</name>
</gene>
<name>C6E4Z1_GEOSM</name>
<proteinExistence type="predicted"/>
<organism evidence="1">
    <name type="scientific">Geobacter sp. (strain M21)</name>
    <dbReference type="NCBI Taxonomy" id="443144"/>
    <lineage>
        <taxon>Bacteria</taxon>
        <taxon>Pseudomonadati</taxon>
        <taxon>Thermodesulfobacteriota</taxon>
        <taxon>Desulfuromonadia</taxon>
        <taxon>Geobacterales</taxon>
        <taxon>Geobacteraceae</taxon>
        <taxon>Geobacter</taxon>
    </lineage>
</organism>
<reference evidence="1" key="1">
    <citation type="submission" date="2009-07" db="EMBL/GenBank/DDBJ databases">
        <title>Complete sequence of Geobacter sp. M21.</title>
        <authorList>
            <consortium name="US DOE Joint Genome Institute"/>
            <person name="Lucas S."/>
            <person name="Copeland A."/>
            <person name="Lapidus A."/>
            <person name="Glavina del Rio T."/>
            <person name="Dalin E."/>
            <person name="Tice H."/>
            <person name="Bruce D."/>
            <person name="Goodwin L."/>
            <person name="Pitluck S."/>
            <person name="Saunders E."/>
            <person name="Brettin T."/>
            <person name="Detter J.C."/>
            <person name="Han C."/>
            <person name="Larimer F."/>
            <person name="Land M."/>
            <person name="Hauser L."/>
            <person name="Kyrpides N."/>
            <person name="Ovchinnikova G."/>
            <person name="Lovley D."/>
        </authorList>
    </citation>
    <scope>NUCLEOTIDE SEQUENCE [LARGE SCALE GENOMIC DNA]</scope>
    <source>
        <strain evidence="1">M21</strain>
    </source>
</reference>
<dbReference type="EMBL" id="CP001661">
    <property type="protein sequence ID" value="ACT17520.1"/>
    <property type="molecule type" value="Genomic_DNA"/>
</dbReference>
<evidence type="ECO:0000313" key="1">
    <source>
        <dbReference type="EMBL" id="ACT17520.1"/>
    </source>
</evidence>
<protein>
    <submittedName>
        <fullName evidence="1">Uncharacterized protein</fullName>
    </submittedName>
</protein>
<dbReference type="KEGG" id="gem:GM21_1464"/>
<sequence length="109" mass="11967">MKCEYCGRTLRQGDTIHGIKYGVLTGTGFKAAQDSAVTVICGPCGNRVYQMVYSSLDTRALTYPTIFRMVAELTSLMKNGYKLIQDIASLPASDQKALQHLVTSCQQPK</sequence>